<evidence type="ECO:0000256" key="1">
    <source>
        <dbReference type="SAM" id="MobiDB-lite"/>
    </source>
</evidence>
<feature type="region of interest" description="Disordered" evidence="1">
    <location>
        <begin position="99"/>
        <end position="132"/>
    </location>
</feature>
<reference evidence="2" key="1">
    <citation type="submission" date="2019-11" db="UniProtKB">
        <authorList>
            <consortium name="WormBaseParasite"/>
        </authorList>
    </citation>
    <scope>IDENTIFICATION</scope>
</reference>
<dbReference type="AlphaFoldDB" id="A0A5K3FE65"/>
<dbReference type="WBParaSite" id="MCU_007721-RA">
    <property type="protein sequence ID" value="MCU_007721-RA"/>
    <property type="gene ID" value="MCU_007721"/>
</dbReference>
<protein>
    <submittedName>
        <fullName evidence="2">Ovule protein</fullName>
    </submittedName>
</protein>
<organism evidence="2">
    <name type="scientific">Mesocestoides corti</name>
    <name type="common">Flatworm</name>
    <dbReference type="NCBI Taxonomy" id="53468"/>
    <lineage>
        <taxon>Eukaryota</taxon>
        <taxon>Metazoa</taxon>
        <taxon>Spiralia</taxon>
        <taxon>Lophotrochozoa</taxon>
        <taxon>Platyhelminthes</taxon>
        <taxon>Cestoda</taxon>
        <taxon>Eucestoda</taxon>
        <taxon>Cyclophyllidea</taxon>
        <taxon>Mesocestoididae</taxon>
        <taxon>Mesocestoides</taxon>
    </lineage>
</organism>
<sequence length="132" mass="14618">MQSSWLSLSKSSSLRCQCLFRCSSPNPGQCLWIQFIGHGMNAMAISAGIQKSSPLLTIGEKGLGFDLRYSNASAATNVEYPSPNRKNTGTTVQTLLTNHKPEPRVRRFPSESNGMRGREAANQRRTRTRCNI</sequence>
<accession>A0A5K3FE65</accession>
<proteinExistence type="predicted"/>
<evidence type="ECO:0000313" key="2">
    <source>
        <dbReference type="WBParaSite" id="MCU_007721-RA"/>
    </source>
</evidence>
<name>A0A5K3FE65_MESCO</name>
<feature type="compositionally biased region" description="Basic and acidic residues" evidence="1">
    <location>
        <begin position="99"/>
        <end position="109"/>
    </location>
</feature>